<gene>
    <name evidence="1" type="ORF">DPMN_143759</name>
</gene>
<dbReference type="EMBL" id="JAIWYP010000006">
    <property type="protein sequence ID" value="KAH3815237.1"/>
    <property type="molecule type" value="Genomic_DNA"/>
</dbReference>
<comment type="caution">
    <text evidence="1">The sequence shown here is derived from an EMBL/GenBank/DDBJ whole genome shotgun (WGS) entry which is preliminary data.</text>
</comment>
<dbReference type="AlphaFoldDB" id="A0A9D4GJR6"/>
<dbReference type="Proteomes" id="UP000828390">
    <property type="component" value="Unassembled WGS sequence"/>
</dbReference>
<name>A0A9D4GJR6_DREPO</name>
<organism evidence="1 2">
    <name type="scientific">Dreissena polymorpha</name>
    <name type="common">Zebra mussel</name>
    <name type="synonym">Mytilus polymorpha</name>
    <dbReference type="NCBI Taxonomy" id="45954"/>
    <lineage>
        <taxon>Eukaryota</taxon>
        <taxon>Metazoa</taxon>
        <taxon>Spiralia</taxon>
        <taxon>Lophotrochozoa</taxon>
        <taxon>Mollusca</taxon>
        <taxon>Bivalvia</taxon>
        <taxon>Autobranchia</taxon>
        <taxon>Heteroconchia</taxon>
        <taxon>Euheterodonta</taxon>
        <taxon>Imparidentia</taxon>
        <taxon>Neoheterodontei</taxon>
        <taxon>Myida</taxon>
        <taxon>Dreissenoidea</taxon>
        <taxon>Dreissenidae</taxon>
        <taxon>Dreissena</taxon>
    </lineage>
</organism>
<protein>
    <submittedName>
        <fullName evidence="1">Uncharacterized protein</fullName>
    </submittedName>
</protein>
<accession>A0A9D4GJR6</accession>
<proteinExistence type="predicted"/>
<sequence>MNSRTNISADITMNGEKLEEVTSFKYFGMTLLKDGSSTADVRIRNAISTAAMARLIIM</sequence>
<keyword evidence="2" id="KW-1185">Reference proteome</keyword>
<reference evidence="1" key="1">
    <citation type="journal article" date="2019" name="bioRxiv">
        <title>The Genome of the Zebra Mussel, Dreissena polymorpha: A Resource for Invasive Species Research.</title>
        <authorList>
            <person name="McCartney M.A."/>
            <person name="Auch B."/>
            <person name="Kono T."/>
            <person name="Mallez S."/>
            <person name="Zhang Y."/>
            <person name="Obille A."/>
            <person name="Becker A."/>
            <person name="Abrahante J.E."/>
            <person name="Garbe J."/>
            <person name="Badalamenti J.P."/>
            <person name="Herman A."/>
            <person name="Mangelson H."/>
            <person name="Liachko I."/>
            <person name="Sullivan S."/>
            <person name="Sone E.D."/>
            <person name="Koren S."/>
            <person name="Silverstein K.A.T."/>
            <person name="Beckman K.B."/>
            <person name="Gohl D.M."/>
        </authorList>
    </citation>
    <scope>NUCLEOTIDE SEQUENCE</scope>
    <source>
        <strain evidence="1">Duluth1</strain>
        <tissue evidence="1">Whole animal</tissue>
    </source>
</reference>
<reference evidence="1" key="2">
    <citation type="submission" date="2020-11" db="EMBL/GenBank/DDBJ databases">
        <authorList>
            <person name="McCartney M.A."/>
            <person name="Auch B."/>
            <person name="Kono T."/>
            <person name="Mallez S."/>
            <person name="Becker A."/>
            <person name="Gohl D.M."/>
            <person name="Silverstein K.A.T."/>
            <person name="Koren S."/>
            <person name="Bechman K.B."/>
            <person name="Herman A."/>
            <person name="Abrahante J.E."/>
            <person name="Garbe J."/>
        </authorList>
    </citation>
    <scope>NUCLEOTIDE SEQUENCE</scope>
    <source>
        <strain evidence="1">Duluth1</strain>
        <tissue evidence="1">Whole animal</tissue>
    </source>
</reference>
<evidence type="ECO:0000313" key="2">
    <source>
        <dbReference type="Proteomes" id="UP000828390"/>
    </source>
</evidence>
<evidence type="ECO:0000313" key="1">
    <source>
        <dbReference type="EMBL" id="KAH3815237.1"/>
    </source>
</evidence>